<keyword evidence="6" id="KW-0007">Acetylation</keyword>
<dbReference type="HAMAP" id="MF_00313">
    <property type="entry name" value="Glutaminase"/>
    <property type="match status" value="1"/>
</dbReference>
<comment type="catalytic activity">
    <reaction evidence="5 6">
        <text>L-glutamine + H2O = L-glutamate + NH4(+)</text>
        <dbReference type="Rhea" id="RHEA:15889"/>
        <dbReference type="ChEBI" id="CHEBI:15377"/>
        <dbReference type="ChEBI" id="CHEBI:28938"/>
        <dbReference type="ChEBI" id="CHEBI:29985"/>
        <dbReference type="ChEBI" id="CHEBI:58359"/>
        <dbReference type="EC" id="3.5.1.2"/>
    </reaction>
</comment>
<dbReference type="Proteomes" id="UP000257317">
    <property type="component" value="Unassembled WGS sequence"/>
</dbReference>
<evidence type="ECO:0000256" key="1">
    <source>
        <dbReference type="ARBA" id="ARBA00011076"/>
    </source>
</evidence>
<dbReference type="EC" id="3.5.1.2" evidence="3 6"/>
<proteinExistence type="inferred from homology"/>
<comment type="caution">
    <text evidence="7">The sequence shown here is derived from an EMBL/GenBank/DDBJ whole genome shotgun (WGS) entry which is preliminary data.</text>
</comment>
<dbReference type="GO" id="GO:0004359">
    <property type="term" value="F:glutaminase activity"/>
    <property type="evidence" value="ECO:0007669"/>
    <property type="project" value="UniProtKB-UniRule"/>
</dbReference>
<dbReference type="SUPFAM" id="SSF56601">
    <property type="entry name" value="beta-lactamase/transpeptidase-like"/>
    <property type="match status" value="1"/>
</dbReference>
<feature type="binding site" evidence="6">
    <location>
        <position position="114"/>
    </location>
    <ligand>
        <name>substrate</name>
    </ligand>
</feature>
<name>A0A2Z6T978_9LACO</name>
<feature type="binding site" evidence="6">
    <location>
        <position position="262"/>
    </location>
    <ligand>
        <name>substrate</name>
    </ligand>
</feature>
<dbReference type="NCBIfam" id="TIGR03814">
    <property type="entry name" value="Gln_ase"/>
    <property type="match status" value="1"/>
</dbReference>
<feature type="binding site" evidence="6">
    <location>
        <position position="192"/>
    </location>
    <ligand>
        <name>substrate</name>
    </ligand>
</feature>
<dbReference type="InterPro" id="IPR012338">
    <property type="entry name" value="Beta-lactam/transpept-like"/>
</dbReference>
<evidence type="ECO:0000256" key="4">
    <source>
        <dbReference type="ARBA" id="ARBA00022801"/>
    </source>
</evidence>
<feature type="binding site" evidence="6">
    <location>
        <position position="62"/>
    </location>
    <ligand>
        <name>substrate</name>
    </ligand>
</feature>
<evidence type="ECO:0000256" key="6">
    <source>
        <dbReference type="HAMAP-Rule" id="MF_00313"/>
    </source>
</evidence>
<sequence>MNLNLNALIAKNLPNQLEGKVASYIPALAQVNPNQLGIALYDLKNQQIIEAGDSEVRFAIESISKVITLLWAIKKLGLKEVFNYVGSRQTGFAFNSILNMEINKDEHPLNPFVNVGAIMTTSLIVEDKQACVHPFEEILTFAKEICHDPDIYLDDTIYHSEKRTGDLNRSLAYYLKSEKMMIAEVEPSLDTYFKQCSIMVTTKSLANLGAVLANDGIKPWDGKRIISSESATATKSLMMTTGLYNQSGTYSRLIGVPTKSGVGGGLVSAAPHKFGIGIFSPALNNEGNSVAGLTLLEDVANKLDLNIFK</sequence>
<dbReference type="FunFam" id="3.40.710.10:FF:000005">
    <property type="entry name" value="Glutaminase"/>
    <property type="match status" value="1"/>
</dbReference>
<feature type="binding site" evidence="6">
    <location>
        <position position="168"/>
    </location>
    <ligand>
        <name>substrate</name>
    </ligand>
</feature>
<dbReference type="GO" id="GO:0006537">
    <property type="term" value="P:glutamate biosynthetic process"/>
    <property type="evidence" value="ECO:0007669"/>
    <property type="project" value="TreeGrafter"/>
</dbReference>
<dbReference type="PANTHER" id="PTHR12544:SF29">
    <property type="entry name" value="GLUTAMINASE"/>
    <property type="match status" value="1"/>
</dbReference>
<reference evidence="8" key="1">
    <citation type="submission" date="2018-03" db="EMBL/GenBank/DDBJ databases">
        <title>New taxa in the Lactobacillus gasseri group.</title>
        <authorList>
            <person name="Tanizawa Y."/>
            <person name="Tohno M."/>
            <person name="Endo A."/>
            <person name="Arita M."/>
        </authorList>
    </citation>
    <scope>NUCLEOTIDE SEQUENCE [LARGE SCALE GENOMIC DNA]</scope>
    <source>
        <strain evidence="8">DSM 24759</strain>
    </source>
</reference>
<dbReference type="PANTHER" id="PTHR12544">
    <property type="entry name" value="GLUTAMINASE"/>
    <property type="match status" value="1"/>
</dbReference>
<evidence type="ECO:0000256" key="3">
    <source>
        <dbReference type="ARBA" id="ARBA00012918"/>
    </source>
</evidence>
<feature type="binding site" evidence="6">
    <location>
        <position position="161"/>
    </location>
    <ligand>
        <name>substrate</name>
    </ligand>
</feature>
<dbReference type="Pfam" id="PF04960">
    <property type="entry name" value="Glutaminase"/>
    <property type="match status" value="1"/>
</dbReference>
<feature type="binding site" evidence="6">
    <location>
        <position position="244"/>
    </location>
    <ligand>
        <name>substrate</name>
    </ligand>
</feature>
<dbReference type="OrthoDB" id="9788822at2"/>
<dbReference type="EMBL" id="BFBY01000006">
    <property type="protein sequence ID" value="GBG05078.1"/>
    <property type="molecule type" value="Genomic_DNA"/>
</dbReference>
<protein>
    <recommendedName>
        <fullName evidence="3 6">Glutaminase</fullName>
        <ecNumber evidence="3 6">3.5.1.2</ecNumber>
    </recommendedName>
</protein>
<dbReference type="RefSeq" id="WP_117118404.1">
    <property type="nucleotide sequence ID" value="NZ_BFBY01000006.1"/>
</dbReference>
<gene>
    <name evidence="6 7" type="primary">glsA</name>
    <name evidence="7" type="ORF">LrDSM24759_09920</name>
</gene>
<evidence type="ECO:0000256" key="5">
    <source>
        <dbReference type="ARBA" id="ARBA00049534"/>
    </source>
</evidence>
<accession>A0A2Z6T978</accession>
<keyword evidence="4 6" id="KW-0378">Hydrolase</keyword>
<organism evidence="7 8">
    <name type="scientific">Lactobacillus rodentium</name>
    <dbReference type="NCBI Taxonomy" id="947835"/>
    <lineage>
        <taxon>Bacteria</taxon>
        <taxon>Bacillati</taxon>
        <taxon>Bacillota</taxon>
        <taxon>Bacilli</taxon>
        <taxon>Lactobacillales</taxon>
        <taxon>Lactobacillaceae</taxon>
        <taxon>Lactobacillus</taxon>
    </lineage>
</organism>
<comment type="similarity">
    <text evidence="1 6">Belongs to the glutaminase family.</text>
</comment>
<dbReference type="InterPro" id="IPR015868">
    <property type="entry name" value="Glutaminase"/>
</dbReference>
<dbReference type="GO" id="GO:0006543">
    <property type="term" value="P:L-glutamine catabolic process"/>
    <property type="evidence" value="ECO:0007669"/>
    <property type="project" value="TreeGrafter"/>
</dbReference>
<evidence type="ECO:0000256" key="2">
    <source>
        <dbReference type="ARBA" id="ARBA00011881"/>
    </source>
</evidence>
<evidence type="ECO:0000313" key="7">
    <source>
        <dbReference type="EMBL" id="GBG05078.1"/>
    </source>
</evidence>
<evidence type="ECO:0000313" key="8">
    <source>
        <dbReference type="Proteomes" id="UP000257317"/>
    </source>
</evidence>
<comment type="subunit">
    <text evidence="2 6">Homotetramer.</text>
</comment>
<keyword evidence="8" id="KW-1185">Reference proteome</keyword>
<dbReference type="Gene3D" id="3.40.710.10">
    <property type="entry name" value="DD-peptidase/beta-lactamase superfamily"/>
    <property type="match status" value="1"/>
</dbReference>
<dbReference type="AlphaFoldDB" id="A0A2Z6T978"/>